<dbReference type="Pfam" id="PF04138">
    <property type="entry name" value="GtrA_DPMS_TM"/>
    <property type="match status" value="1"/>
</dbReference>
<gene>
    <name evidence="7" type="ORF">B9059_005875</name>
</gene>
<evidence type="ECO:0000256" key="3">
    <source>
        <dbReference type="ARBA" id="ARBA00022989"/>
    </source>
</evidence>
<evidence type="ECO:0000256" key="4">
    <source>
        <dbReference type="ARBA" id="ARBA00023136"/>
    </source>
</evidence>
<dbReference type="InterPro" id="IPR007267">
    <property type="entry name" value="GtrA_DPMS_TM"/>
</dbReference>
<reference evidence="7 8" key="1">
    <citation type="submission" date="2018-10" db="EMBL/GenBank/DDBJ databases">
        <authorList>
            <person name="Vanduin D."/>
            <person name="Fouts D."/>
            <person name="Wright M."/>
            <person name="Sutton G."/>
            <person name="Nguyen K."/>
            <person name="Kreiswirth B."/>
            <person name="Chen L."/>
            <person name="Rojas L."/>
            <person name="Hujer A."/>
            <person name="Hujer K."/>
            <person name="Bonomo R."/>
            <person name="Adams M."/>
        </authorList>
    </citation>
    <scope>NUCLEOTIDE SEQUENCE [LARGE SCALE GENOMIC DNA]</scope>
    <source>
        <strain evidence="7 8">CRK0054</strain>
    </source>
</reference>
<evidence type="ECO:0000256" key="1">
    <source>
        <dbReference type="ARBA" id="ARBA00004141"/>
    </source>
</evidence>
<dbReference type="RefSeq" id="WP_032622657.1">
    <property type="nucleotide sequence ID" value="NZ_CP033800.1"/>
</dbReference>
<comment type="subcellular location">
    <subcellularLocation>
        <location evidence="1">Membrane</location>
        <topology evidence="1">Multi-pass membrane protein</topology>
    </subcellularLocation>
</comment>
<keyword evidence="4 5" id="KW-0472">Membrane</keyword>
<comment type="caution">
    <text evidence="7">The sequence shown here is derived from an EMBL/GenBank/DDBJ whole genome shotgun (WGS) entry which is preliminary data.</text>
</comment>
<proteinExistence type="predicted"/>
<sequence>MNLKTFDRIFVFFNVGVIQFFVDTALLQFFVLVDVKVTYANILSRALAACLGCYLNYRYTFKYQRCLEVRYLIKVYFRFALFWVFMTLLSNILLMVFLKFISLNISFLPLHTLIAKIATETLLFVISFFISKFWVFNNGK</sequence>
<evidence type="ECO:0000259" key="6">
    <source>
        <dbReference type="Pfam" id="PF04138"/>
    </source>
</evidence>
<dbReference type="Proteomes" id="UP000286098">
    <property type="component" value="Unassembled WGS sequence"/>
</dbReference>
<feature type="transmembrane region" description="Helical" evidence="5">
    <location>
        <begin position="113"/>
        <end position="135"/>
    </location>
</feature>
<feature type="domain" description="GtrA/DPMS transmembrane" evidence="6">
    <location>
        <begin position="12"/>
        <end position="136"/>
    </location>
</feature>
<protein>
    <recommendedName>
        <fullName evidence="6">GtrA/DPMS transmembrane domain-containing protein</fullName>
    </recommendedName>
</protein>
<organism evidence="7 8">
    <name type="scientific">Enterobacter roggenkampii</name>
    <dbReference type="NCBI Taxonomy" id="1812935"/>
    <lineage>
        <taxon>Bacteria</taxon>
        <taxon>Pseudomonadati</taxon>
        <taxon>Pseudomonadota</taxon>
        <taxon>Gammaproteobacteria</taxon>
        <taxon>Enterobacterales</taxon>
        <taxon>Enterobacteriaceae</taxon>
        <taxon>Enterobacter</taxon>
        <taxon>Enterobacter cloacae complex</taxon>
    </lineage>
</organism>
<dbReference type="AlphaFoldDB" id="A0AAX1WRM9"/>
<dbReference type="GO" id="GO:0016020">
    <property type="term" value="C:membrane"/>
    <property type="evidence" value="ECO:0007669"/>
    <property type="project" value="UniProtKB-SubCell"/>
</dbReference>
<dbReference type="EMBL" id="NEYZ02000031">
    <property type="protein sequence ID" value="RNT45561.1"/>
    <property type="molecule type" value="Genomic_DNA"/>
</dbReference>
<name>A0AAX1WRM9_9ENTR</name>
<evidence type="ECO:0000313" key="7">
    <source>
        <dbReference type="EMBL" id="RNT45561.1"/>
    </source>
</evidence>
<keyword evidence="3 5" id="KW-1133">Transmembrane helix</keyword>
<dbReference type="GO" id="GO:0000271">
    <property type="term" value="P:polysaccharide biosynthetic process"/>
    <property type="evidence" value="ECO:0007669"/>
    <property type="project" value="InterPro"/>
</dbReference>
<keyword evidence="2 5" id="KW-0812">Transmembrane</keyword>
<feature type="transmembrane region" description="Helical" evidence="5">
    <location>
        <begin position="37"/>
        <end position="55"/>
    </location>
</feature>
<evidence type="ECO:0000256" key="5">
    <source>
        <dbReference type="SAM" id="Phobius"/>
    </source>
</evidence>
<evidence type="ECO:0000256" key="2">
    <source>
        <dbReference type="ARBA" id="ARBA00022692"/>
    </source>
</evidence>
<feature type="transmembrane region" description="Helical" evidence="5">
    <location>
        <begin position="9"/>
        <end position="31"/>
    </location>
</feature>
<evidence type="ECO:0000313" key="8">
    <source>
        <dbReference type="Proteomes" id="UP000286098"/>
    </source>
</evidence>
<accession>A0AAX1WRM9</accession>
<feature type="transmembrane region" description="Helical" evidence="5">
    <location>
        <begin position="75"/>
        <end position="101"/>
    </location>
</feature>